<feature type="domain" description="Glutathionylspermidine synthase pre-ATP-grasp-like" evidence="6">
    <location>
        <begin position="12"/>
        <end position="386"/>
    </location>
</feature>
<protein>
    <submittedName>
        <fullName evidence="7">Glutathionylspermidine synthase family protein</fullName>
        <ecNumber evidence="7">6.3.1.-</ecNumber>
    </submittedName>
</protein>
<evidence type="ECO:0000313" key="7">
    <source>
        <dbReference type="EMBL" id="MFC4291135.1"/>
    </source>
</evidence>
<keyword evidence="4" id="KW-0067">ATP-binding</keyword>
<evidence type="ECO:0000256" key="3">
    <source>
        <dbReference type="ARBA" id="ARBA00022741"/>
    </source>
</evidence>
<keyword evidence="3" id="KW-0547">Nucleotide-binding</keyword>
<comment type="caution">
    <text evidence="7">The sequence shown here is derived from an EMBL/GenBank/DDBJ whole genome shotgun (WGS) entry which is preliminary data.</text>
</comment>
<gene>
    <name evidence="7" type="ORF">ACFOWX_01770</name>
</gene>
<dbReference type="SUPFAM" id="SSF56059">
    <property type="entry name" value="Glutathione synthetase ATP-binding domain-like"/>
    <property type="match status" value="1"/>
</dbReference>
<dbReference type="EMBL" id="JBHSDH010000010">
    <property type="protein sequence ID" value="MFC4291135.1"/>
    <property type="molecule type" value="Genomic_DNA"/>
</dbReference>
<accession>A0ABV8RD56</accession>
<dbReference type="RefSeq" id="WP_381420729.1">
    <property type="nucleotide sequence ID" value="NZ_JBHSDH010000010.1"/>
</dbReference>
<evidence type="ECO:0000256" key="4">
    <source>
        <dbReference type="ARBA" id="ARBA00022840"/>
    </source>
</evidence>
<dbReference type="InterPro" id="IPR016185">
    <property type="entry name" value="PreATP-grasp_dom_sf"/>
</dbReference>
<keyword evidence="5" id="KW-0460">Magnesium</keyword>
<dbReference type="Proteomes" id="UP001595887">
    <property type="component" value="Unassembled WGS sequence"/>
</dbReference>
<organism evidence="7 8">
    <name type="scientific">Sphingorhabdus arenilitoris</name>
    <dbReference type="NCBI Taxonomy" id="1490041"/>
    <lineage>
        <taxon>Bacteria</taxon>
        <taxon>Pseudomonadati</taxon>
        <taxon>Pseudomonadota</taxon>
        <taxon>Alphaproteobacteria</taxon>
        <taxon>Sphingomonadales</taxon>
        <taxon>Sphingomonadaceae</taxon>
        <taxon>Sphingorhabdus</taxon>
    </lineage>
</organism>
<dbReference type="GO" id="GO:0016874">
    <property type="term" value="F:ligase activity"/>
    <property type="evidence" value="ECO:0007669"/>
    <property type="project" value="UniProtKB-KW"/>
</dbReference>
<evidence type="ECO:0000259" key="6">
    <source>
        <dbReference type="Pfam" id="PF03738"/>
    </source>
</evidence>
<keyword evidence="2" id="KW-0479">Metal-binding</keyword>
<dbReference type="Pfam" id="PF03738">
    <property type="entry name" value="GSP_synth"/>
    <property type="match status" value="1"/>
</dbReference>
<evidence type="ECO:0000256" key="2">
    <source>
        <dbReference type="ARBA" id="ARBA00022723"/>
    </source>
</evidence>
<dbReference type="InterPro" id="IPR005494">
    <property type="entry name" value="GSPS_pre-ATP-grasp-like_dom"/>
</dbReference>
<evidence type="ECO:0000256" key="1">
    <source>
        <dbReference type="ARBA" id="ARBA00022598"/>
    </source>
</evidence>
<keyword evidence="8" id="KW-1185">Reference proteome</keyword>
<dbReference type="Gene3D" id="3.30.1490.330">
    <property type="match status" value="1"/>
</dbReference>
<name>A0ABV8RD56_9SPHN</name>
<proteinExistence type="predicted"/>
<reference evidence="8" key="1">
    <citation type="journal article" date="2019" name="Int. J. Syst. Evol. Microbiol.">
        <title>The Global Catalogue of Microorganisms (GCM) 10K type strain sequencing project: providing services to taxonomists for standard genome sequencing and annotation.</title>
        <authorList>
            <consortium name="The Broad Institute Genomics Platform"/>
            <consortium name="The Broad Institute Genome Sequencing Center for Infectious Disease"/>
            <person name="Wu L."/>
            <person name="Ma J."/>
        </authorList>
    </citation>
    <scope>NUCLEOTIDE SEQUENCE [LARGE SCALE GENOMIC DNA]</scope>
    <source>
        <strain evidence="8">CECT 8531</strain>
    </source>
</reference>
<keyword evidence="1 7" id="KW-0436">Ligase</keyword>
<sequence length="394" mass="44577">MRRLSIAERPDWQDTARAFGFTFHHIDGERYWDERYAYAFTLQQIEEDIEDPSAELNAMCLRLVDKIVRSEELMAKLAIPARYYDLVANSWKNRDPSLYGRFDFAYDGTGPAKMLEYNADTPTSIYETAFFQWHWLEQLIDQGRLPEDADQFNSLHEALVKRFDEIVPSESVIHFASVADHVEDRQTVAYLEDLARQAGLEPHFVPINAIGINADGRFVDQDEMLIDRIFKLYPWEDMLREEFAANVAGSGTQFIEPAWKALLSNKGILPMLWAEYPGHPNLLPAAFDDDDRAKAALGPRHVRKPLFSREGWDIELRGDGISAQGPVGGYGAEGYIVQDYAPLAQFGDRYAVIGSWIVGEDAVGLSVREDGGPITRDSALYIPHVILEEGQAIG</sequence>
<evidence type="ECO:0000256" key="5">
    <source>
        <dbReference type="ARBA" id="ARBA00022842"/>
    </source>
</evidence>
<evidence type="ECO:0000313" key="8">
    <source>
        <dbReference type="Proteomes" id="UP001595887"/>
    </source>
</evidence>
<dbReference type="EC" id="6.3.1.-" evidence="7"/>
<dbReference type="SUPFAM" id="SSF52440">
    <property type="entry name" value="PreATP-grasp domain"/>
    <property type="match status" value="1"/>
</dbReference>